<dbReference type="CDD" id="cd11056">
    <property type="entry name" value="CYP6-like"/>
    <property type="match status" value="1"/>
</dbReference>
<name>A0A6H5GBL3_9HEMI</name>
<accession>A0A6H5GBL3</accession>
<evidence type="ECO:0000256" key="7">
    <source>
        <dbReference type="ARBA" id="ARBA00022723"/>
    </source>
</evidence>
<dbReference type="Pfam" id="PF00067">
    <property type="entry name" value="p450"/>
    <property type="match status" value="1"/>
</dbReference>
<dbReference type="PRINTS" id="PR00385">
    <property type="entry name" value="P450"/>
</dbReference>
<reference evidence="16 17" key="1">
    <citation type="submission" date="2020-02" db="EMBL/GenBank/DDBJ databases">
        <authorList>
            <person name="Ferguson B K."/>
        </authorList>
    </citation>
    <scope>NUCLEOTIDE SEQUENCE [LARGE SCALE GENOMIC DNA]</scope>
</reference>
<dbReference type="InterPro" id="IPR050476">
    <property type="entry name" value="Insect_CytP450_Detox"/>
</dbReference>
<keyword evidence="11 14" id="KW-0408">Iron</keyword>
<dbReference type="PRINTS" id="PR00465">
    <property type="entry name" value="EP450IV"/>
</dbReference>
<dbReference type="PANTHER" id="PTHR24292">
    <property type="entry name" value="CYTOCHROME P450"/>
    <property type="match status" value="1"/>
</dbReference>
<comment type="similarity">
    <text evidence="5 15">Belongs to the cytochrome P450 family.</text>
</comment>
<dbReference type="Proteomes" id="UP000479000">
    <property type="component" value="Unassembled WGS sequence"/>
</dbReference>
<dbReference type="GO" id="GO:0005506">
    <property type="term" value="F:iron ion binding"/>
    <property type="evidence" value="ECO:0007669"/>
    <property type="project" value="InterPro"/>
</dbReference>
<dbReference type="InterPro" id="IPR002403">
    <property type="entry name" value="Cyt_P450_E_grp-IV"/>
</dbReference>
<dbReference type="GO" id="GO:0005789">
    <property type="term" value="C:endoplasmic reticulum membrane"/>
    <property type="evidence" value="ECO:0007669"/>
    <property type="project" value="UniProtKB-SubCell"/>
</dbReference>
<comment type="cofactor">
    <cofactor evidence="1 14">
        <name>heme</name>
        <dbReference type="ChEBI" id="CHEBI:30413"/>
    </cofactor>
</comment>
<evidence type="ECO:0000256" key="10">
    <source>
        <dbReference type="ARBA" id="ARBA00023002"/>
    </source>
</evidence>
<keyword evidence="10 15" id="KW-0560">Oxidoreductase</keyword>
<dbReference type="FunFam" id="1.10.630.10:FF:000182">
    <property type="entry name" value="Cytochrome P450 3A4"/>
    <property type="match status" value="1"/>
</dbReference>
<evidence type="ECO:0000256" key="9">
    <source>
        <dbReference type="ARBA" id="ARBA00022848"/>
    </source>
</evidence>
<gene>
    <name evidence="16" type="ORF">NTEN_LOCUS5987</name>
</gene>
<keyword evidence="6 14" id="KW-0349">Heme</keyword>
<evidence type="ECO:0000256" key="8">
    <source>
        <dbReference type="ARBA" id="ARBA00022824"/>
    </source>
</evidence>
<dbReference type="InterPro" id="IPR017972">
    <property type="entry name" value="Cyt_P450_CS"/>
</dbReference>
<sequence>MALLEYLCAVVAVLVTYFVVVSRRINNHWKKRGIPGPEPVPFFGNLLPVLMRRKTMSDFYKEMYDNYPNEPLVGYYHFMVPILMIRDKGLVDRVFIKDFQCFTDRFGAPDIVDDPSNANLFVLGGNAWRTIRAKFTPMFTTGKLKAMHPNINAIADRFIDRLSEKLTDPVDLVKEAGVFAIETTSSCAFGIEPGAVDSETNEFGRNCLNVQPQNIFLFLRMSLLFIVPKFSGLIRLNVVSKKMASYFLGMIKDVLQHRRASGTSRQDLVQQMIVLQEKGEIEVEPQEVEEGVDDKSAYMKIEPTDDLIAGQALAFLLAGFDTTKYSLACMLLELAMHPEEQEIAREEVRKMNDLHGVDADSLKSMEYLEACMKEGLRLHSPLNSLVRICTKTCSLNGHTVNPGDKVFISIDGIHLDPSNYGEPEKFKPSRWLDDENRPQSGTYLAWGYGPRTCIGMRFASLILKSALAKILLKYRLSLAEPVKMPLAVNPMAIFFNFPSDKIFLKVEKV</sequence>
<dbReference type="AlphaFoldDB" id="A0A6H5GBL3"/>
<evidence type="ECO:0000256" key="14">
    <source>
        <dbReference type="PIRSR" id="PIRSR602403-1"/>
    </source>
</evidence>
<dbReference type="GO" id="GO:0020037">
    <property type="term" value="F:heme binding"/>
    <property type="evidence" value="ECO:0007669"/>
    <property type="project" value="InterPro"/>
</dbReference>
<comment type="subcellular location">
    <subcellularLocation>
        <location evidence="4">Endoplasmic reticulum membrane</location>
        <topology evidence="4">Peripheral membrane protein</topology>
    </subcellularLocation>
    <subcellularLocation>
        <location evidence="3">Microsome membrane</location>
        <topology evidence="3">Peripheral membrane protein</topology>
    </subcellularLocation>
</comment>
<evidence type="ECO:0000256" key="5">
    <source>
        <dbReference type="ARBA" id="ARBA00010617"/>
    </source>
</evidence>
<keyword evidence="17" id="KW-1185">Reference proteome</keyword>
<evidence type="ECO:0000313" key="16">
    <source>
        <dbReference type="EMBL" id="CAA9999719.1"/>
    </source>
</evidence>
<proteinExistence type="inferred from homology"/>
<evidence type="ECO:0000256" key="3">
    <source>
        <dbReference type="ARBA" id="ARBA00004174"/>
    </source>
</evidence>
<keyword evidence="12 15" id="KW-0503">Monooxygenase</keyword>
<protein>
    <submittedName>
        <fullName evidence="16">Uncharacterized protein</fullName>
    </submittedName>
</protein>
<dbReference type="OrthoDB" id="2789670at2759"/>
<evidence type="ECO:0000256" key="2">
    <source>
        <dbReference type="ARBA" id="ARBA00003690"/>
    </source>
</evidence>
<keyword evidence="8" id="KW-0256">Endoplasmic reticulum</keyword>
<keyword evidence="7 14" id="KW-0479">Metal-binding</keyword>
<dbReference type="PANTHER" id="PTHR24292:SF104">
    <property type="entry name" value="CYTOCHROME P450 308A1-RELATED"/>
    <property type="match status" value="1"/>
</dbReference>
<evidence type="ECO:0000313" key="17">
    <source>
        <dbReference type="Proteomes" id="UP000479000"/>
    </source>
</evidence>
<dbReference type="GO" id="GO:0016705">
    <property type="term" value="F:oxidoreductase activity, acting on paired donors, with incorporation or reduction of molecular oxygen"/>
    <property type="evidence" value="ECO:0007669"/>
    <property type="project" value="InterPro"/>
</dbReference>
<dbReference type="GO" id="GO:0004497">
    <property type="term" value="F:monooxygenase activity"/>
    <property type="evidence" value="ECO:0007669"/>
    <property type="project" value="UniProtKB-KW"/>
</dbReference>
<evidence type="ECO:0000256" key="13">
    <source>
        <dbReference type="ARBA" id="ARBA00023136"/>
    </source>
</evidence>
<evidence type="ECO:0000256" key="4">
    <source>
        <dbReference type="ARBA" id="ARBA00004406"/>
    </source>
</evidence>
<dbReference type="SUPFAM" id="SSF48264">
    <property type="entry name" value="Cytochrome P450"/>
    <property type="match status" value="1"/>
</dbReference>
<keyword evidence="9" id="KW-0492">Microsome</keyword>
<feature type="binding site" description="axial binding residue" evidence="14">
    <location>
        <position position="453"/>
    </location>
    <ligand>
        <name>heme</name>
        <dbReference type="ChEBI" id="CHEBI:30413"/>
    </ligand>
    <ligandPart>
        <name>Fe</name>
        <dbReference type="ChEBI" id="CHEBI:18248"/>
    </ligandPart>
</feature>
<evidence type="ECO:0000256" key="11">
    <source>
        <dbReference type="ARBA" id="ARBA00023004"/>
    </source>
</evidence>
<evidence type="ECO:0000256" key="6">
    <source>
        <dbReference type="ARBA" id="ARBA00022617"/>
    </source>
</evidence>
<evidence type="ECO:0000256" key="15">
    <source>
        <dbReference type="RuleBase" id="RU000461"/>
    </source>
</evidence>
<dbReference type="InterPro" id="IPR036396">
    <property type="entry name" value="Cyt_P450_sf"/>
</dbReference>
<evidence type="ECO:0000256" key="12">
    <source>
        <dbReference type="ARBA" id="ARBA00023033"/>
    </source>
</evidence>
<evidence type="ECO:0000256" key="1">
    <source>
        <dbReference type="ARBA" id="ARBA00001971"/>
    </source>
</evidence>
<dbReference type="PROSITE" id="PS00086">
    <property type="entry name" value="CYTOCHROME_P450"/>
    <property type="match status" value="1"/>
</dbReference>
<comment type="function">
    <text evidence="2">May be involved in the metabolism of insect hormones and in the breakdown of synthetic insecticides.</text>
</comment>
<keyword evidence="13" id="KW-0472">Membrane</keyword>
<organism evidence="16 17">
    <name type="scientific">Nesidiocoris tenuis</name>
    <dbReference type="NCBI Taxonomy" id="355587"/>
    <lineage>
        <taxon>Eukaryota</taxon>
        <taxon>Metazoa</taxon>
        <taxon>Ecdysozoa</taxon>
        <taxon>Arthropoda</taxon>
        <taxon>Hexapoda</taxon>
        <taxon>Insecta</taxon>
        <taxon>Pterygota</taxon>
        <taxon>Neoptera</taxon>
        <taxon>Paraneoptera</taxon>
        <taxon>Hemiptera</taxon>
        <taxon>Heteroptera</taxon>
        <taxon>Panheteroptera</taxon>
        <taxon>Cimicomorpha</taxon>
        <taxon>Miridae</taxon>
        <taxon>Dicyphina</taxon>
        <taxon>Nesidiocoris</taxon>
    </lineage>
</organism>
<dbReference type="EMBL" id="CADCXU010009039">
    <property type="protein sequence ID" value="CAA9999719.1"/>
    <property type="molecule type" value="Genomic_DNA"/>
</dbReference>
<dbReference type="Gene3D" id="1.10.630.10">
    <property type="entry name" value="Cytochrome P450"/>
    <property type="match status" value="1"/>
</dbReference>
<dbReference type="InterPro" id="IPR001128">
    <property type="entry name" value="Cyt_P450"/>
</dbReference>